<evidence type="ECO:0000259" key="2">
    <source>
        <dbReference type="PROSITE" id="PS51205"/>
    </source>
</evidence>
<sequence length="408" mass="43711">MAETVLSVDAVVATPVATKRWSLESDEVCLQELVRRSNVASAWRAGKIRRGVRPARARRCKIQCFHNSLVGFADWALLDVDGRGEWRATSAGRRERGRLDAAAADAARAAARAPPGALDSADLRDAANRAAAGAARALDETKAKHEVHLADAPGTLRSVVADNVEFEVLTEQSPACARAGATTRPQDALLAARAVLEAVFKFHPPLGDRADSTVACLESIDAALFGDDDDSDDDGERPGASPERGRGLRRRRAAGEPGGALRPRPRRAPGRVARRGRARRRGVADAAARRDADEGGRRRADAPSVRHLRSLPAKRSARAKLRALVGALEALAEELEKRQIDSVASDDLMPALCEAVRDARIETPHAQVAFAKHFCRDERVFLGVDGYALTSFEIALAALGDPSRAPPS</sequence>
<evidence type="ECO:0000313" key="4">
    <source>
        <dbReference type="Proteomes" id="UP001363151"/>
    </source>
</evidence>
<dbReference type="PROSITE" id="PS51205">
    <property type="entry name" value="VPS9"/>
    <property type="match status" value="1"/>
</dbReference>
<proteinExistence type="predicted"/>
<gene>
    <name evidence="3" type="ORF">SO694_00002729</name>
</gene>
<dbReference type="Proteomes" id="UP001363151">
    <property type="component" value="Unassembled WGS sequence"/>
</dbReference>
<dbReference type="EMBL" id="JBBJCI010000034">
    <property type="protein sequence ID" value="KAK7253819.1"/>
    <property type="molecule type" value="Genomic_DNA"/>
</dbReference>
<dbReference type="InterPro" id="IPR003123">
    <property type="entry name" value="VPS9"/>
</dbReference>
<feature type="compositionally biased region" description="Basic and acidic residues" evidence="1">
    <location>
        <begin position="287"/>
        <end position="301"/>
    </location>
</feature>
<dbReference type="InterPro" id="IPR037191">
    <property type="entry name" value="VPS9_dom_sf"/>
</dbReference>
<feature type="domain" description="VPS9" evidence="2">
    <location>
        <begin position="273"/>
        <end position="408"/>
    </location>
</feature>
<dbReference type="SUPFAM" id="SSF109993">
    <property type="entry name" value="VPS9 domain"/>
    <property type="match status" value="1"/>
</dbReference>
<name>A0ABR1GCV2_AURAN</name>
<feature type="compositionally biased region" description="Acidic residues" evidence="1">
    <location>
        <begin position="226"/>
        <end position="235"/>
    </location>
</feature>
<reference evidence="3 4" key="1">
    <citation type="submission" date="2024-03" db="EMBL/GenBank/DDBJ databases">
        <title>Aureococcus anophagefferens CCMP1851 and Kratosvirus quantuckense: Draft genome of a second virus-susceptible host strain in the model system.</title>
        <authorList>
            <person name="Chase E."/>
            <person name="Truchon A.R."/>
            <person name="Schepens W."/>
            <person name="Wilhelm S.W."/>
        </authorList>
    </citation>
    <scope>NUCLEOTIDE SEQUENCE [LARGE SCALE GENOMIC DNA]</scope>
    <source>
        <strain evidence="3 4">CCMP1851</strain>
    </source>
</reference>
<dbReference type="Gene3D" id="1.20.1050.80">
    <property type="entry name" value="VPS9 domain"/>
    <property type="match status" value="1"/>
</dbReference>
<comment type="caution">
    <text evidence="3">The sequence shown here is derived from an EMBL/GenBank/DDBJ whole genome shotgun (WGS) entry which is preliminary data.</text>
</comment>
<keyword evidence="4" id="KW-1185">Reference proteome</keyword>
<organism evidence="3 4">
    <name type="scientific">Aureococcus anophagefferens</name>
    <name type="common">Harmful bloom alga</name>
    <dbReference type="NCBI Taxonomy" id="44056"/>
    <lineage>
        <taxon>Eukaryota</taxon>
        <taxon>Sar</taxon>
        <taxon>Stramenopiles</taxon>
        <taxon>Ochrophyta</taxon>
        <taxon>Pelagophyceae</taxon>
        <taxon>Pelagomonadales</taxon>
        <taxon>Pelagomonadaceae</taxon>
        <taxon>Aureococcus</taxon>
    </lineage>
</organism>
<accession>A0ABR1GCV2</accession>
<evidence type="ECO:0000256" key="1">
    <source>
        <dbReference type="SAM" id="MobiDB-lite"/>
    </source>
</evidence>
<evidence type="ECO:0000313" key="3">
    <source>
        <dbReference type="EMBL" id="KAK7253819.1"/>
    </source>
</evidence>
<feature type="region of interest" description="Disordered" evidence="1">
    <location>
        <begin position="226"/>
        <end position="311"/>
    </location>
</feature>
<feature type="compositionally biased region" description="Basic residues" evidence="1">
    <location>
        <begin position="263"/>
        <end position="281"/>
    </location>
</feature>
<dbReference type="Pfam" id="PF02204">
    <property type="entry name" value="VPS9"/>
    <property type="match status" value="1"/>
</dbReference>
<protein>
    <submittedName>
        <fullName evidence="3">Vacuolar sorting protein</fullName>
    </submittedName>
</protein>